<keyword evidence="1" id="KW-0472">Membrane</keyword>
<dbReference type="Proteomes" id="UP000830293">
    <property type="component" value="Segment"/>
</dbReference>
<dbReference type="KEGG" id="vg:80539283"/>
<keyword evidence="1" id="KW-1133">Transmembrane helix</keyword>
<evidence type="ECO:0000313" key="2">
    <source>
        <dbReference type="EMBL" id="QKE44400.1"/>
    </source>
</evidence>
<feature type="transmembrane region" description="Helical" evidence="1">
    <location>
        <begin position="6"/>
        <end position="31"/>
    </location>
</feature>
<accession>A0AAE7B4F0</accession>
<feature type="transmembrane region" description="Helical" evidence="1">
    <location>
        <begin position="62"/>
        <end position="83"/>
    </location>
</feature>
<dbReference type="EMBL" id="MT293574">
    <property type="protein sequence ID" value="QKE44400.1"/>
    <property type="molecule type" value="Genomic_DNA"/>
</dbReference>
<organism evidence="2 3">
    <name type="scientific">Yaravirus sp. 'brasiliensis'</name>
    <dbReference type="NCBI Taxonomy" id="2739681"/>
    <lineage>
        <taxon>Viruses</taxon>
        <taxon>Varidnaviria</taxon>
        <taxon>Bamfordvirae</taxon>
        <taxon>Nucleocytoviricota</taxon>
        <taxon>Mriyaviricetes</taxon>
        <taxon>Yaraviridae</taxon>
        <taxon>Yaravirus</taxon>
        <taxon>Yaravirus brasiliense</taxon>
    </lineage>
</organism>
<name>A0AAE7B4F0_9VIRU</name>
<sequence>MEVIYSALWTGATLSVVAVAADAVGITGLFWDGKMPGSAKQWAVAIGGPALGYYWYGVPGAIGGIAGAYGALWGQFAIAGLLYGSFKPN</sequence>
<keyword evidence="1" id="KW-0812">Transmembrane</keyword>
<proteinExistence type="predicted"/>
<evidence type="ECO:0000256" key="1">
    <source>
        <dbReference type="SAM" id="Phobius"/>
    </source>
</evidence>
<reference evidence="2" key="1">
    <citation type="submission" date="2020-04" db="EMBL/GenBank/DDBJ databases">
        <title>A mysterious 80 nm amoeba virus with a near complete 'ORFan genome' challenges the classification of DNA viruses.</title>
        <authorList>
            <person name="Boratto P.V.M."/>
            <person name="Oliveira G.P."/>
            <person name="Machado T.B."/>
            <person name="Andrade A.C.S.P."/>
            <person name="Baudoin J.P."/>
            <person name="Klose T."/>
            <person name="Azza S."/>
            <person name="Decloquement P."/>
            <person name="Chabriere E."/>
            <person name="Colson P."/>
            <person name="Levasseur A."/>
            <person name="La Scola B."/>
            <person name="Abrahao J.S."/>
        </authorList>
    </citation>
    <scope>NUCLEOTIDE SEQUENCE</scope>
    <source>
        <strain evidence="2">BHMG</strain>
    </source>
</reference>
<dbReference type="RefSeq" id="YP_010800647.1">
    <property type="nucleotide sequence ID" value="NC_076895.1"/>
</dbReference>
<protein>
    <submittedName>
        <fullName evidence="2">Uncharacterized protein</fullName>
    </submittedName>
</protein>
<dbReference type="GeneID" id="80539283"/>
<evidence type="ECO:0000313" key="3">
    <source>
        <dbReference type="Proteomes" id="UP000830293"/>
    </source>
</evidence>
<keyword evidence="3" id="KW-1185">Reference proteome</keyword>